<proteinExistence type="predicted"/>
<dbReference type="EnsemblMetazoa" id="AFAF002512-RA">
    <property type="protein sequence ID" value="AFAF002512-PA"/>
    <property type="gene ID" value="AFAF002512"/>
</dbReference>
<keyword evidence="1" id="KW-1133">Transmembrane helix</keyword>
<dbReference type="VEuPathDB" id="VectorBase:AFAF002512"/>
<evidence type="ECO:0000313" key="3">
    <source>
        <dbReference type="Proteomes" id="UP000075886"/>
    </source>
</evidence>
<evidence type="ECO:0000256" key="1">
    <source>
        <dbReference type="SAM" id="Phobius"/>
    </source>
</evidence>
<reference evidence="3" key="1">
    <citation type="submission" date="2014-01" db="EMBL/GenBank/DDBJ databases">
        <title>The Genome Sequence of Anopheles farauti FAR1 (V2).</title>
        <authorList>
            <consortium name="The Broad Institute Genomics Platform"/>
            <person name="Neafsey D.E."/>
            <person name="Besansky N."/>
            <person name="Howell P."/>
            <person name="Walton C."/>
            <person name="Young S.K."/>
            <person name="Zeng Q."/>
            <person name="Gargeya S."/>
            <person name="Fitzgerald M."/>
            <person name="Haas B."/>
            <person name="Abouelleil A."/>
            <person name="Allen A.W."/>
            <person name="Alvarado L."/>
            <person name="Arachchi H.M."/>
            <person name="Berlin A.M."/>
            <person name="Chapman S.B."/>
            <person name="Gainer-Dewar J."/>
            <person name="Goldberg J."/>
            <person name="Griggs A."/>
            <person name="Gujja S."/>
            <person name="Hansen M."/>
            <person name="Howarth C."/>
            <person name="Imamovic A."/>
            <person name="Ireland A."/>
            <person name="Larimer J."/>
            <person name="McCowan C."/>
            <person name="Murphy C."/>
            <person name="Pearson M."/>
            <person name="Poon T.W."/>
            <person name="Priest M."/>
            <person name="Roberts A."/>
            <person name="Saif S."/>
            <person name="Shea T."/>
            <person name="Sisk P."/>
            <person name="Sykes S."/>
            <person name="Wortman J."/>
            <person name="Nusbaum C."/>
            <person name="Birren B."/>
        </authorList>
    </citation>
    <scope>NUCLEOTIDE SEQUENCE [LARGE SCALE GENOMIC DNA]</scope>
    <source>
        <strain evidence="3">FAR1</strain>
    </source>
</reference>
<dbReference type="EMBL" id="AXCN02000212">
    <property type="status" value="NOT_ANNOTATED_CDS"/>
    <property type="molecule type" value="Genomic_DNA"/>
</dbReference>
<name>A0A182Q3T3_9DIPT</name>
<keyword evidence="1" id="KW-0472">Membrane</keyword>
<keyword evidence="1" id="KW-0812">Transmembrane</keyword>
<evidence type="ECO:0000313" key="2">
    <source>
        <dbReference type="EnsemblMetazoa" id="AFAF002512-PA"/>
    </source>
</evidence>
<dbReference type="Proteomes" id="UP000075886">
    <property type="component" value="Unassembled WGS sequence"/>
</dbReference>
<protein>
    <submittedName>
        <fullName evidence="2">Uncharacterized protein</fullName>
    </submittedName>
</protein>
<keyword evidence="3" id="KW-1185">Reference proteome</keyword>
<reference evidence="2" key="2">
    <citation type="submission" date="2020-05" db="UniProtKB">
        <authorList>
            <consortium name="EnsemblMetazoa"/>
        </authorList>
    </citation>
    <scope>IDENTIFICATION</scope>
    <source>
        <strain evidence="2">FAR1</strain>
    </source>
</reference>
<dbReference type="AlphaFoldDB" id="A0A182Q3T3"/>
<feature type="transmembrane region" description="Helical" evidence="1">
    <location>
        <begin position="32"/>
        <end position="56"/>
    </location>
</feature>
<organism evidence="2 3">
    <name type="scientific">Anopheles farauti</name>
    <dbReference type="NCBI Taxonomy" id="69004"/>
    <lineage>
        <taxon>Eukaryota</taxon>
        <taxon>Metazoa</taxon>
        <taxon>Ecdysozoa</taxon>
        <taxon>Arthropoda</taxon>
        <taxon>Hexapoda</taxon>
        <taxon>Insecta</taxon>
        <taxon>Pterygota</taxon>
        <taxon>Neoptera</taxon>
        <taxon>Endopterygota</taxon>
        <taxon>Diptera</taxon>
        <taxon>Nematocera</taxon>
        <taxon>Culicoidea</taxon>
        <taxon>Culicidae</taxon>
        <taxon>Anophelinae</taxon>
        <taxon>Anopheles</taxon>
    </lineage>
</organism>
<accession>A0A182Q3T3</accession>
<sequence length="102" mass="10902">MIMRRSHYIESAAEQIYRHAYINPASGRNPSIVSALLIMAPTMALFLVFGLLAGYLSDGVTAAPQDQFTTHPGTTSTGHPGTTATPTVISFILSTVSHKRGI</sequence>